<dbReference type="AlphaFoldDB" id="A0A5J4TLH6"/>
<proteinExistence type="predicted"/>
<comment type="caution">
    <text evidence="1">The sequence shown here is derived from an EMBL/GenBank/DDBJ whole genome shotgun (WGS) entry which is preliminary data.</text>
</comment>
<dbReference type="Proteomes" id="UP000324800">
    <property type="component" value="Unassembled WGS sequence"/>
</dbReference>
<evidence type="ECO:0000313" key="1">
    <source>
        <dbReference type="EMBL" id="KAA6358702.1"/>
    </source>
</evidence>
<dbReference type="EMBL" id="SNRW01029484">
    <property type="protein sequence ID" value="KAA6358702.1"/>
    <property type="molecule type" value="Genomic_DNA"/>
</dbReference>
<name>A0A5J4TLH6_9EUKA</name>
<gene>
    <name evidence="1" type="ORF">EZS28_045771</name>
</gene>
<evidence type="ECO:0000313" key="2">
    <source>
        <dbReference type="Proteomes" id="UP000324800"/>
    </source>
</evidence>
<organism evidence="1 2">
    <name type="scientific">Streblomastix strix</name>
    <dbReference type="NCBI Taxonomy" id="222440"/>
    <lineage>
        <taxon>Eukaryota</taxon>
        <taxon>Metamonada</taxon>
        <taxon>Preaxostyla</taxon>
        <taxon>Oxymonadida</taxon>
        <taxon>Streblomastigidae</taxon>
        <taxon>Streblomastix</taxon>
    </lineage>
</organism>
<sequence length="193" mass="22564">MNGIIDEQQENPIEYGYKALHCIAECEGMKLIKQDITSLFIEILALIDFYHEHSTRKQTQSGDKQTISPCLETRLLIFSHQMILILHKMFKNQRKEENSSDTSTHQLGLEHCDIMNAVAFVDDILEKWNIISEIDNKEILLKGITFIKGQTKQGKNILDHLIFHLKKNLLKFWMHLPNSTVEYFQIGNHRMKL</sequence>
<protein>
    <submittedName>
        <fullName evidence="1">Uncharacterized protein</fullName>
    </submittedName>
</protein>
<feature type="non-terminal residue" evidence="1">
    <location>
        <position position="193"/>
    </location>
</feature>
<accession>A0A5J4TLH6</accession>
<reference evidence="1 2" key="1">
    <citation type="submission" date="2019-03" db="EMBL/GenBank/DDBJ databases">
        <title>Single cell metagenomics reveals metabolic interactions within the superorganism composed of flagellate Streblomastix strix and complex community of Bacteroidetes bacteria on its surface.</title>
        <authorList>
            <person name="Treitli S.C."/>
            <person name="Kolisko M."/>
            <person name="Husnik F."/>
            <person name="Keeling P."/>
            <person name="Hampl V."/>
        </authorList>
    </citation>
    <scope>NUCLEOTIDE SEQUENCE [LARGE SCALE GENOMIC DNA]</scope>
    <source>
        <strain evidence="1">ST1C</strain>
    </source>
</reference>